<organism evidence="1 2">
    <name type="scientific">Sharpea porci</name>
    <dbReference type="NCBI Taxonomy" id="2652286"/>
    <lineage>
        <taxon>Bacteria</taxon>
        <taxon>Bacillati</taxon>
        <taxon>Bacillota</taxon>
        <taxon>Erysipelotrichia</taxon>
        <taxon>Erysipelotrichales</taxon>
        <taxon>Coprobacillaceae</taxon>
        <taxon>Sharpea</taxon>
    </lineage>
</organism>
<sequence>MASPQTINGLMRHLRNDCNVQINGSKQKKQLVSYGYYHGYKGYRFVKQQNTQIPYTDFSEVVAVIEYDNNMKAALYPTLMFLETALKNIVCNTSVEGLRQGTFDYVYKERMSDNPSNAKLQLKRLKLRNSVYSQVSRRYSDEARRENQMVRHFYNRGEDAPLWAIFEFLYLKDLASFFECLNTATREDILNQIDLFDVSIDTNRGLLSTVLFTLKALRNAVAHNNIIFDTRFKDRKISNVLKRWVEKETGIQNITLYSLVDYIIIICCLLKRIDFNNTRANDLLRQYKEQNDLLKSSVTPEIYSMIIQQNVASKITSLKAYLNS</sequence>
<evidence type="ECO:0000313" key="1">
    <source>
        <dbReference type="EMBL" id="MST89852.1"/>
    </source>
</evidence>
<dbReference type="Pfam" id="PF07751">
    <property type="entry name" value="Abi_2"/>
    <property type="match status" value="1"/>
</dbReference>
<dbReference type="EMBL" id="VUNM01000026">
    <property type="protein sequence ID" value="MST89852.1"/>
    <property type="molecule type" value="Genomic_DNA"/>
</dbReference>
<dbReference type="RefSeq" id="WP_154517593.1">
    <property type="nucleotide sequence ID" value="NZ_VUNM01000026.1"/>
</dbReference>
<evidence type="ECO:0000313" key="2">
    <source>
        <dbReference type="Proteomes" id="UP000442619"/>
    </source>
</evidence>
<keyword evidence="2" id="KW-1185">Reference proteome</keyword>
<dbReference type="Proteomes" id="UP000442619">
    <property type="component" value="Unassembled WGS sequence"/>
</dbReference>
<accession>A0A844FWV0</accession>
<dbReference type="AlphaFoldDB" id="A0A844FWV0"/>
<protein>
    <submittedName>
        <fullName evidence="1">Abi family protein</fullName>
    </submittedName>
</protein>
<proteinExistence type="predicted"/>
<gene>
    <name evidence="1" type="ORF">FYJ79_09755</name>
</gene>
<name>A0A844FWV0_9FIRM</name>
<reference evidence="1 2" key="1">
    <citation type="submission" date="2019-08" db="EMBL/GenBank/DDBJ databases">
        <title>In-depth cultivation of the pig gut microbiome towards novel bacterial diversity and tailored functional studies.</title>
        <authorList>
            <person name="Wylensek D."/>
            <person name="Hitch T.C.A."/>
            <person name="Clavel T."/>
        </authorList>
    </citation>
    <scope>NUCLEOTIDE SEQUENCE [LARGE SCALE GENOMIC DNA]</scope>
    <source>
        <strain evidence="1 2">CA-Schmier-601-WT-3</strain>
    </source>
</reference>
<comment type="caution">
    <text evidence="1">The sequence shown here is derived from an EMBL/GenBank/DDBJ whole genome shotgun (WGS) entry which is preliminary data.</text>
</comment>
<dbReference type="InterPro" id="IPR011664">
    <property type="entry name" value="Abi_system_AbiD/AbiF-like"/>
</dbReference>